<keyword evidence="1" id="KW-1133">Transmembrane helix</keyword>
<keyword evidence="1" id="KW-0812">Transmembrane</keyword>
<proteinExistence type="predicted"/>
<sequence>MVASGNAGSLCPADSFRRRAPFESRMPISLQRIAALPVQALNWLGGQGTRAIAALVFFGIVLPPLGELLKPFVTEAVFVLLCISFMRVDIAALRDHLRRPGIVLAATVWTTLGVPLIAGASCVATGLDAHSADLYLALMLQAVASPMMAAPALVAVMGLDSTLVLITLVTSTALIPLTAPLFAYVFLGAALTLSPLGLGLKLFSILAGALFVAGGIRWTVGASAIKRHKGPIDGFNILILFVFVAAIMGNVVGSLLADPLRMLGLTGLAFAVFFALLGVTALIFRKVGHEQALALGLMVSQRNMGLMLAATDGVLPGTTWLYFALSQFPIYLSPQLLKPIVGRLTARQPAPAATGTGEA</sequence>
<feature type="transmembrane region" description="Helical" evidence="1">
    <location>
        <begin position="133"/>
        <end position="156"/>
    </location>
</feature>
<name>A0A1M6I9X9_9BRAD</name>
<dbReference type="Proteomes" id="UP000189935">
    <property type="component" value="Chromosome I"/>
</dbReference>
<feature type="transmembrane region" description="Helical" evidence="1">
    <location>
        <begin position="48"/>
        <end position="66"/>
    </location>
</feature>
<keyword evidence="1" id="KW-0472">Membrane</keyword>
<dbReference type="EMBL" id="LT670844">
    <property type="protein sequence ID" value="SHJ31299.1"/>
    <property type="molecule type" value="Genomic_DNA"/>
</dbReference>
<evidence type="ECO:0000313" key="3">
    <source>
        <dbReference type="Proteomes" id="UP000189935"/>
    </source>
</evidence>
<feature type="transmembrane region" description="Helical" evidence="1">
    <location>
        <begin position="198"/>
        <end position="216"/>
    </location>
</feature>
<evidence type="ECO:0000313" key="2">
    <source>
        <dbReference type="EMBL" id="SHJ31299.1"/>
    </source>
</evidence>
<feature type="transmembrane region" description="Helical" evidence="1">
    <location>
        <begin position="263"/>
        <end position="284"/>
    </location>
</feature>
<feature type="transmembrane region" description="Helical" evidence="1">
    <location>
        <begin position="305"/>
        <end position="325"/>
    </location>
</feature>
<feature type="transmembrane region" description="Helical" evidence="1">
    <location>
        <begin position="237"/>
        <end position="257"/>
    </location>
</feature>
<feature type="transmembrane region" description="Helical" evidence="1">
    <location>
        <begin position="163"/>
        <end position="186"/>
    </location>
</feature>
<protein>
    <submittedName>
        <fullName evidence="2">Bile acid:Na+ symporter, BASS family</fullName>
    </submittedName>
</protein>
<feature type="transmembrane region" description="Helical" evidence="1">
    <location>
        <begin position="72"/>
        <end position="90"/>
    </location>
</feature>
<dbReference type="Gene3D" id="1.20.1530.20">
    <property type="match status" value="1"/>
</dbReference>
<organism evidence="2 3">
    <name type="scientific">Bradyrhizobium lablabi</name>
    <dbReference type="NCBI Taxonomy" id="722472"/>
    <lineage>
        <taxon>Bacteria</taxon>
        <taxon>Pseudomonadati</taxon>
        <taxon>Pseudomonadota</taxon>
        <taxon>Alphaproteobacteria</taxon>
        <taxon>Hyphomicrobiales</taxon>
        <taxon>Nitrobacteraceae</taxon>
        <taxon>Bradyrhizobium</taxon>
    </lineage>
</organism>
<gene>
    <name evidence="2" type="ORF">SAMN05444159_0276</name>
</gene>
<evidence type="ECO:0000256" key="1">
    <source>
        <dbReference type="SAM" id="Phobius"/>
    </source>
</evidence>
<accession>A0A1M6I9X9</accession>
<reference evidence="2 3" key="1">
    <citation type="submission" date="2016-11" db="EMBL/GenBank/DDBJ databases">
        <authorList>
            <person name="Jaros S."/>
            <person name="Januszkiewicz K."/>
            <person name="Wedrychowicz H."/>
        </authorList>
    </citation>
    <scope>NUCLEOTIDE SEQUENCE [LARGE SCALE GENOMIC DNA]</scope>
    <source>
        <strain evidence="2 3">GAS499</strain>
    </source>
</reference>
<dbReference type="AlphaFoldDB" id="A0A1M6I9X9"/>
<dbReference type="InterPro" id="IPR038770">
    <property type="entry name" value="Na+/solute_symporter_sf"/>
</dbReference>
<feature type="transmembrane region" description="Helical" evidence="1">
    <location>
        <begin position="102"/>
        <end position="127"/>
    </location>
</feature>